<evidence type="ECO:0000313" key="2">
    <source>
        <dbReference type="EMBL" id="ANY83024.1"/>
    </source>
</evidence>
<proteinExistence type="predicted"/>
<dbReference type="OrthoDB" id="8020564at2"/>
<protein>
    <recommendedName>
        <fullName evidence="1">DUF6894 domain-containing protein</fullName>
    </recommendedName>
</protein>
<reference evidence="2" key="1">
    <citation type="submission" date="2016-07" db="EMBL/GenBank/DDBJ databases">
        <title>Microvirga ossetica sp. nov. a new species of rhizobia isolated from root nodules of the legume species Vicia alpestris Steven originated from North Ossetia region in the Caucasus.</title>
        <authorList>
            <person name="Safronova V.I."/>
            <person name="Kuznetsova I.G."/>
            <person name="Sazanova A.L."/>
            <person name="Belimov A."/>
            <person name="Andronov E."/>
            <person name="Osledkin Y.S."/>
            <person name="Onishchuk O.P."/>
            <person name="Kurchak O.N."/>
            <person name="Shaposhnikov A.I."/>
            <person name="Willems A."/>
            <person name="Tikhonovich I.A."/>
        </authorList>
    </citation>
    <scope>NUCLEOTIDE SEQUENCE [LARGE SCALE GENOMIC DNA]</scope>
    <source>
        <strain evidence="2">V5/3M</strain>
        <plasmid evidence="2">unnamed1</plasmid>
    </source>
</reference>
<feature type="domain" description="DUF6894" evidence="1">
    <location>
        <begin position="3"/>
        <end position="70"/>
    </location>
</feature>
<keyword evidence="2" id="KW-0614">Plasmid</keyword>
<organism evidence="2">
    <name type="scientific">Microvirga ossetica</name>
    <dbReference type="NCBI Taxonomy" id="1882682"/>
    <lineage>
        <taxon>Bacteria</taxon>
        <taxon>Pseudomonadati</taxon>
        <taxon>Pseudomonadota</taxon>
        <taxon>Alphaproteobacteria</taxon>
        <taxon>Hyphomicrobiales</taxon>
        <taxon>Methylobacteriaceae</taxon>
        <taxon>Microvirga</taxon>
    </lineage>
</organism>
<dbReference type="InterPro" id="IPR054189">
    <property type="entry name" value="DUF6894"/>
</dbReference>
<sequence>MPRYLFNAYSGLCHARDFEILDLPDLDAACAQAHRVARQFRAYLPGTLRREDLTIEIVEETGQEFRAMRFDSVT</sequence>
<evidence type="ECO:0000259" key="1">
    <source>
        <dbReference type="Pfam" id="PF21834"/>
    </source>
</evidence>
<accession>A0A1B2ESS3</accession>
<dbReference type="Pfam" id="PF21834">
    <property type="entry name" value="DUF6894"/>
    <property type="match status" value="1"/>
</dbReference>
<dbReference type="EMBL" id="CP016617">
    <property type="protein sequence ID" value="ANY83024.1"/>
    <property type="molecule type" value="Genomic_DNA"/>
</dbReference>
<dbReference type="KEGG" id="moc:BB934_32965"/>
<name>A0A1B2ESS3_9HYPH</name>
<dbReference type="RefSeq" id="WP_099514102.1">
    <property type="nucleotide sequence ID" value="NZ_CP016617.1"/>
</dbReference>
<geneLocation type="plasmid" evidence="2">
    <name>unnamed1</name>
</geneLocation>
<dbReference type="AlphaFoldDB" id="A0A1B2ESS3"/>
<gene>
    <name evidence="2" type="ORF">BB934_32965</name>
</gene>